<evidence type="ECO:0000259" key="1">
    <source>
        <dbReference type="Pfam" id="PF07238"/>
    </source>
</evidence>
<dbReference type="InterPro" id="IPR009875">
    <property type="entry name" value="PilZ_domain"/>
</dbReference>
<name>A0ABW0L0R7_9BURK</name>
<reference evidence="3" key="1">
    <citation type="journal article" date="2019" name="Int. J. Syst. Evol. Microbiol.">
        <title>The Global Catalogue of Microorganisms (GCM) 10K type strain sequencing project: providing services to taxonomists for standard genome sequencing and annotation.</title>
        <authorList>
            <consortium name="The Broad Institute Genomics Platform"/>
            <consortium name="The Broad Institute Genome Sequencing Center for Infectious Disease"/>
            <person name="Wu L."/>
            <person name="Ma J."/>
        </authorList>
    </citation>
    <scope>NUCLEOTIDE SEQUENCE [LARGE SCALE GENOMIC DNA]</scope>
    <source>
        <strain evidence="3">KACC 12649</strain>
    </source>
</reference>
<gene>
    <name evidence="2" type="ORF">ACFPN5_04300</name>
</gene>
<accession>A0ABW0L0R7</accession>
<dbReference type="Pfam" id="PF07238">
    <property type="entry name" value="PilZ"/>
    <property type="match status" value="1"/>
</dbReference>
<organism evidence="2 3">
    <name type="scientific">Massilia niabensis</name>
    <dbReference type="NCBI Taxonomy" id="544910"/>
    <lineage>
        <taxon>Bacteria</taxon>
        <taxon>Pseudomonadati</taxon>
        <taxon>Pseudomonadota</taxon>
        <taxon>Betaproteobacteria</taxon>
        <taxon>Burkholderiales</taxon>
        <taxon>Oxalobacteraceae</taxon>
        <taxon>Telluria group</taxon>
        <taxon>Massilia</taxon>
    </lineage>
</organism>
<dbReference type="Gene3D" id="2.40.10.220">
    <property type="entry name" value="predicted glycosyltransferase like domains"/>
    <property type="match status" value="1"/>
</dbReference>
<proteinExistence type="predicted"/>
<feature type="domain" description="PilZ" evidence="1">
    <location>
        <begin position="4"/>
        <end position="105"/>
    </location>
</feature>
<evidence type="ECO:0000313" key="2">
    <source>
        <dbReference type="EMBL" id="MFC5459025.1"/>
    </source>
</evidence>
<protein>
    <submittedName>
        <fullName evidence="2">PilZ domain-containing protein</fullName>
    </submittedName>
</protein>
<dbReference type="RefSeq" id="WP_379780457.1">
    <property type="nucleotide sequence ID" value="NZ_JBHSMU010000004.1"/>
</dbReference>
<dbReference type="Proteomes" id="UP001596050">
    <property type="component" value="Unassembled WGS sequence"/>
</dbReference>
<evidence type="ECO:0000313" key="3">
    <source>
        <dbReference type="Proteomes" id="UP001596050"/>
    </source>
</evidence>
<dbReference type="SUPFAM" id="SSF141371">
    <property type="entry name" value="PilZ domain-like"/>
    <property type="match status" value="1"/>
</dbReference>
<keyword evidence="3" id="KW-1185">Reference proteome</keyword>
<sequence>MHTEQRQSPRKVFKTRAMLAAAGAAPVLGRTSDISASGVSLTMPQPVPVGQMVQVRFDMLVEGAVVPVNTRGKTLYCILSSGEFKVGLQFLSLELGVMTAIARFMR</sequence>
<comment type="caution">
    <text evidence="2">The sequence shown here is derived from an EMBL/GenBank/DDBJ whole genome shotgun (WGS) entry which is preliminary data.</text>
</comment>
<dbReference type="EMBL" id="JBHSMU010000004">
    <property type="protein sequence ID" value="MFC5459025.1"/>
    <property type="molecule type" value="Genomic_DNA"/>
</dbReference>